<evidence type="ECO:0000259" key="4">
    <source>
        <dbReference type="PROSITE" id="PS51296"/>
    </source>
</evidence>
<dbReference type="InterPro" id="IPR019546">
    <property type="entry name" value="TAT_signal_bac_arc"/>
</dbReference>
<comment type="caution">
    <text evidence="5">The sequence shown here is derived from an EMBL/GenBank/DDBJ whole genome shotgun (WGS) entry which is preliminary data.</text>
</comment>
<keyword evidence="6" id="KW-1185">Reference proteome</keyword>
<dbReference type="PROSITE" id="PS51296">
    <property type="entry name" value="RIESKE"/>
    <property type="match status" value="1"/>
</dbReference>
<dbReference type="CDD" id="cd03467">
    <property type="entry name" value="Rieske"/>
    <property type="match status" value="1"/>
</dbReference>
<dbReference type="Proteomes" id="UP001597097">
    <property type="component" value="Unassembled WGS sequence"/>
</dbReference>
<gene>
    <name evidence="5" type="ORF">ACFSJ0_62195</name>
</gene>
<evidence type="ECO:0000313" key="6">
    <source>
        <dbReference type="Proteomes" id="UP001597097"/>
    </source>
</evidence>
<proteinExistence type="predicted"/>
<dbReference type="NCBIfam" id="TIGR01409">
    <property type="entry name" value="TAT_signal_seq"/>
    <property type="match status" value="1"/>
</dbReference>
<evidence type="ECO:0000313" key="5">
    <source>
        <dbReference type="EMBL" id="MFD1547646.1"/>
    </source>
</evidence>
<evidence type="ECO:0000256" key="3">
    <source>
        <dbReference type="ARBA" id="ARBA00029586"/>
    </source>
</evidence>
<evidence type="ECO:0000256" key="2">
    <source>
        <dbReference type="ARBA" id="ARBA00015816"/>
    </source>
</evidence>
<dbReference type="InterPro" id="IPR006311">
    <property type="entry name" value="TAT_signal"/>
</dbReference>
<comment type="function">
    <text evidence="1">Iron-sulfur subunit of the cytochrome bc1 complex, an essential component of the respiratory electron transport chain required for ATP synthesis. The bc1 complex catalyzes the oxidation of menaquinol and the reduction of cytochrome c in the respiratory chain. The bc1 complex operates through a Q-cycle mechanism that couples electron transfer to generation of the proton gradient that drives ATP synthesis.</text>
</comment>
<dbReference type="InterPro" id="IPR017941">
    <property type="entry name" value="Rieske_2Fe-2S"/>
</dbReference>
<dbReference type="InterPro" id="IPR014349">
    <property type="entry name" value="Rieske_Fe-S_prot"/>
</dbReference>
<organism evidence="5 6">
    <name type="scientific">Nonomuraea guangzhouensis</name>
    <dbReference type="NCBI Taxonomy" id="1291555"/>
    <lineage>
        <taxon>Bacteria</taxon>
        <taxon>Bacillati</taxon>
        <taxon>Actinomycetota</taxon>
        <taxon>Actinomycetes</taxon>
        <taxon>Streptosporangiales</taxon>
        <taxon>Streptosporangiaceae</taxon>
        <taxon>Nonomuraea</taxon>
    </lineage>
</organism>
<dbReference type="PANTHER" id="PTHR10134">
    <property type="entry name" value="CYTOCHROME B-C1 COMPLEX SUBUNIT RIESKE, MITOCHONDRIAL"/>
    <property type="match status" value="1"/>
</dbReference>
<name>A0ABW4GZ46_9ACTN</name>
<dbReference type="PROSITE" id="PS51318">
    <property type="entry name" value="TAT"/>
    <property type="match status" value="1"/>
</dbReference>
<dbReference type="EMBL" id="JBHUCM010000078">
    <property type="protein sequence ID" value="MFD1547646.1"/>
    <property type="molecule type" value="Genomic_DNA"/>
</dbReference>
<accession>A0ABW4GZ46</accession>
<feature type="domain" description="Rieske" evidence="4">
    <location>
        <begin position="36"/>
        <end position="127"/>
    </location>
</feature>
<evidence type="ECO:0000256" key="1">
    <source>
        <dbReference type="ARBA" id="ARBA00002494"/>
    </source>
</evidence>
<sequence>MLTRRALITRGGAAGAAGVVFLWTQPAEAEEEAAGPVLASAKSIPVGKGKIVKGKYVITQPKKGVFKCFSAVCTHQGCTVASVSGGKIHCPCHGSQFSATTGKVVRGPAKRALAPKKIKLVKGKITLA</sequence>
<protein>
    <recommendedName>
        <fullName evidence="2">Cytochrome bc1 complex Rieske iron-sulfur subunit</fullName>
    </recommendedName>
    <alternativeName>
        <fullName evidence="3">Cytochrome bc1 reductase complex subunit QcrA</fullName>
    </alternativeName>
</protein>
<dbReference type="RefSeq" id="WP_219536991.1">
    <property type="nucleotide sequence ID" value="NZ_JAHKRM010000034.1"/>
</dbReference>
<dbReference type="Pfam" id="PF00355">
    <property type="entry name" value="Rieske"/>
    <property type="match status" value="1"/>
</dbReference>
<reference evidence="6" key="1">
    <citation type="journal article" date="2019" name="Int. J. Syst. Evol. Microbiol.">
        <title>The Global Catalogue of Microorganisms (GCM) 10K type strain sequencing project: providing services to taxonomists for standard genome sequencing and annotation.</title>
        <authorList>
            <consortium name="The Broad Institute Genomics Platform"/>
            <consortium name="The Broad Institute Genome Sequencing Center for Infectious Disease"/>
            <person name="Wu L."/>
            <person name="Ma J."/>
        </authorList>
    </citation>
    <scope>NUCLEOTIDE SEQUENCE [LARGE SCALE GENOMIC DNA]</scope>
    <source>
        <strain evidence="6">CGMCC 1.15399</strain>
    </source>
</reference>